<organism evidence="1 2">
    <name type="scientific">Zoarces viviparus</name>
    <name type="common">Viviparous eelpout</name>
    <name type="synonym">Blennius viviparus</name>
    <dbReference type="NCBI Taxonomy" id="48416"/>
    <lineage>
        <taxon>Eukaryota</taxon>
        <taxon>Metazoa</taxon>
        <taxon>Chordata</taxon>
        <taxon>Craniata</taxon>
        <taxon>Vertebrata</taxon>
        <taxon>Euteleostomi</taxon>
        <taxon>Actinopterygii</taxon>
        <taxon>Neopterygii</taxon>
        <taxon>Teleostei</taxon>
        <taxon>Neoteleostei</taxon>
        <taxon>Acanthomorphata</taxon>
        <taxon>Eupercaria</taxon>
        <taxon>Perciformes</taxon>
        <taxon>Cottioidei</taxon>
        <taxon>Zoarcales</taxon>
        <taxon>Zoarcidae</taxon>
        <taxon>Zoarcinae</taxon>
        <taxon>Zoarces</taxon>
    </lineage>
</organism>
<evidence type="ECO:0000313" key="1">
    <source>
        <dbReference type="EMBL" id="KAK9539285.1"/>
    </source>
</evidence>
<reference evidence="1 2" key="1">
    <citation type="journal article" date="2024" name="Genome Biol. Evol.">
        <title>Chromosome-level genome assembly of the viviparous eelpout Zoarces viviparus.</title>
        <authorList>
            <person name="Fuhrmann N."/>
            <person name="Brasseur M.V."/>
            <person name="Bakowski C.E."/>
            <person name="Podsiadlowski L."/>
            <person name="Prost S."/>
            <person name="Krehenwinkel H."/>
            <person name="Mayer C."/>
        </authorList>
    </citation>
    <scope>NUCLEOTIDE SEQUENCE [LARGE SCALE GENOMIC DNA]</scope>
    <source>
        <strain evidence="1">NO-MEL_2022_Ind0_liver</strain>
    </source>
</reference>
<keyword evidence="2" id="KW-1185">Reference proteome</keyword>
<accession>A0AAW1FW99</accession>
<comment type="caution">
    <text evidence="1">The sequence shown here is derived from an EMBL/GenBank/DDBJ whole genome shotgun (WGS) entry which is preliminary data.</text>
</comment>
<name>A0AAW1FW99_ZOAVI</name>
<proteinExistence type="predicted"/>
<dbReference type="EMBL" id="JBCEZU010000023">
    <property type="protein sequence ID" value="KAK9539285.1"/>
    <property type="molecule type" value="Genomic_DNA"/>
</dbReference>
<sequence>MLKTNNNNNYSAYMSWYRSSMGQRSNSPPDLASASFKNDEFTDGHGFHGDYQKGDPVHCYASFTRTSAHGWGATK</sequence>
<gene>
    <name evidence="1" type="ORF">VZT92_004401</name>
</gene>
<evidence type="ECO:0000313" key="2">
    <source>
        <dbReference type="Proteomes" id="UP001488805"/>
    </source>
</evidence>
<dbReference type="AlphaFoldDB" id="A0AAW1FW99"/>
<dbReference type="Proteomes" id="UP001488805">
    <property type="component" value="Unassembled WGS sequence"/>
</dbReference>
<protein>
    <submittedName>
        <fullName evidence="1">Uncharacterized protein</fullName>
    </submittedName>
</protein>